<feature type="transmembrane region" description="Helical" evidence="1">
    <location>
        <begin position="6"/>
        <end position="26"/>
    </location>
</feature>
<keyword evidence="1" id="KW-1133">Transmembrane helix</keyword>
<keyword evidence="1" id="KW-0472">Membrane</keyword>
<sequence length="125" mass="15191">MGTLEFIIAVFVILQVILFFKLWRMADNVNEIVKKMRFPYNKSESSYPEQYSKFLFLLYNKSRCDAREYLIKVMWGSRDMNSMVSCDKAKDFETYYYSLKLKYKSWFDKLGEEFPLFDDLKKEKK</sequence>
<dbReference type="RefSeq" id="WP_135951206.1">
    <property type="nucleotide sequence ID" value="NZ_SRYJ01000015.1"/>
</dbReference>
<evidence type="ECO:0000313" key="2">
    <source>
        <dbReference type="EMBL" id="TGY70905.1"/>
    </source>
</evidence>
<protein>
    <submittedName>
        <fullName evidence="2">Uncharacterized protein</fullName>
    </submittedName>
</protein>
<dbReference type="AlphaFoldDB" id="A0A4S2FP79"/>
<gene>
    <name evidence="2" type="ORF">E5339_08180</name>
</gene>
<organism evidence="2 3">
    <name type="scientific">Phocaeicola sartorii</name>
    <dbReference type="NCBI Taxonomy" id="671267"/>
    <lineage>
        <taxon>Bacteria</taxon>
        <taxon>Pseudomonadati</taxon>
        <taxon>Bacteroidota</taxon>
        <taxon>Bacteroidia</taxon>
        <taxon>Bacteroidales</taxon>
        <taxon>Bacteroidaceae</taxon>
        <taxon>Phocaeicola</taxon>
    </lineage>
</organism>
<reference evidence="2 3" key="1">
    <citation type="submission" date="2019-04" db="EMBL/GenBank/DDBJ databases">
        <title>Microbes associate with the intestines of laboratory mice.</title>
        <authorList>
            <person name="Navarre W."/>
            <person name="Wong E."/>
            <person name="Huang K."/>
            <person name="Tropini C."/>
            <person name="Ng K."/>
            <person name="Yu B."/>
        </authorList>
    </citation>
    <scope>NUCLEOTIDE SEQUENCE [LARGE SCALE GENOMIC DNA]</scope>
    <source>
        <strain evidence="2 3">NM22_B1</strain>
    </source>
</reference>
<proteinExistence type="predicted"/>
<accession>A0A4S2FP79</accession>
<dbReference type="EMBL" id="SRYJ01000015">
    <property type="protein sequence ID" value="TGY70905.1"/>
    <property type="molecule type" value="Genomic_DNA"/>
</dbReference>
<dbReference type="Proteomes" id="UP000310760">
    <property type="component" value="Unassembled WGS sequence"/>
</dbReference>
<comment type="caution">
    <text evidence="2">The sequence shown here is derived from an EMBL/GenBank/DDBJ whole genome shotgun (WGS) entry which is preliminary data.</text>
</comment>
<name>A0A4S2FP79_9BACT</name>
<keyword evidence="1" id="KW-0812">Transmembrane</keyword>
<evidence type="ECO:0000313" key="3">
    <source>
        <dbReference type="Proteomes" id="UP000310760"/>
    </source>
</evidence>
<evidence type="ECO:0000256" key="1">
    <source>
        <dbReference type="SAM" id="Phobius"/>
    </source>
</evidence>